<proteinExistence type="predicted"/>
<organism evidence="2 3">
    <name type="scientific">Afipia felis</name>
    <name type="common">Cat scratch disease bacillus</name>
    <dbReference type="NCBI Taxonomy" id="1035"/>
    <lineage>
        <taxon>Bacteria</taxon>
        <taxon>Pseudomonadati</taxon>
        <taxon>Pseudomonadota</taxon>
        <taxon>Alphaproteobacteria</taxon>
        <taxon>Hyphomicrobiales</taxon>
        <taxon>Nitrobacteraceae</taxon>
        <taxon>Afipia</taxon>
    </lineage>
</organism>
<dbReference type="EMBL" id="UIGB01000001">
    <property type="protein sequence ID" value="SUU86643.1"/>
    <property type="molecule type" value="Genomic_DNA"/>
</dbReference>
<reference evidence="2 3" key="1">
    <citation type="submission" date="2018-06" db="EMBL/GenBank/DDBJ databases">
        <authorList>
            <consortium name="Pathogen Informatics"/>
            <person name="Doyle S."/>
        </authorList>
    </citation>
    <scope>NUCLEOTIDE SEQUENCE [LARGE SCALE GENOMIC DNA]</scope>
    <source>
        <strain evidence="2 3">NCTC12722</strain>
    </source>
</reference>
<sequence>MDEGPSSPVARQTGAATGTPPGDDIAFRIAVIRSGRGDMSA</sequence>
<dbReference type="Proteomes" id="UP000254343">
    <property type="component" value="Unassembled WGS sequence"/>
</dbReference>
<dbReference type="AlphaFoldDB" id="A0A380WE76"/>
<evidence type="ECO:0000313" key="2">
    <source>
        <dbReference type="EMBL" id="SUU86643.1"/>
    </source>
</evidence>
<feature type="region of interest" description="Disordered" evidence="1">
    <location>
        <begin position="1"/>
        <end position="25"/>
    </location>
</feature>
<accession>A0A380WE76</accession>
<protein>
    <submittedName>
        <fullName evidence="2">Uncharacterized protein</fullName>
    </submittedName>
</protein>
<evidence type="ECO:0000256" key="1">
    <source>
        <dbReference type="SAM" id="MobiDB-lite"/>
    </source>
</evidence>
<evidence type="ECO:0000313" key="3">
    <source>
        <dbReference type="Proteomes" id="UP000254343"/>
    </source>
</evidence>
<name>A0A380WE76_AFIFE</name>
<gene>
    <name evidence="2" type="ORF">NCTC12722_03873</name>
</gene>